<dbReference type="InterPro" id="IPR002589">
    <property type="entry name" value="Macro_dom"/>
</dbReference>
<evidence type="ECO:0000259" key="2">
    <source>
        <dbReference type="PROSITE" id="PS51154"/>
    </source>
</evidence>
<feature type="domain" description="Macro" evidence="2">
    <location>
        <begin position="46"/>
        <end position="232"/>
    </location>
</feature>
<evidence type="ECO:0000313" key="3">
    <source>
        <dbReference type="EMBL" id="KAJ5538723.1"/>
    </source>
</evidence>
<evidence type="ECO:0000313" key="4">
    <source>
        <dbReference type="Proteomes" id="UP001220324"/>
    </source>
</evidence>
<reference evidence="3 4" key="1">
    <citation type="journal article" date="2023" name="IMA Fungus">
        <title>Comparative genomic study of the Penicillium genus elucidates a diverse pangenome and 15 lateral gene transfer events.</title>
        <authorList>
            <person name="Petersen C."/>
            <person name="Sorensen T."/>
            <person name="Nielsen M.R."/>
            <person name="Sondergaard T.E."/>
            <person name="Sorensen J.L."/>
            <person name="Fitzpatrick D.A."/>
            <person name="Frisvad J.C."/>
            <person name="Nielsen K.L."/>
        </authorList>
    </citation>
    <scope>NUCLEOTIDE SEQUENCE [LARGE SCALE GENOMIC DNA]</scope>
    <source>
        <strain evidence="3 4">IBT 35679</strain>
    </source>
</reference>
<dbReference type="PROSITE" id="PS51154">
    <property type="entry name" value="MACRO"/>
    <property type="match status" value="1"/>
</dbReference>
<gene>
    <name evidence="3" type="ORF">N7494_008202</name>
</gene>
<dbReference type="AlphaFoldDB" id="A0AAD6GDE5"/>
<keyword evidence="4" id="KW-1185">Reference proteome</keyword>
<dbReference type="SMART" id="SM00506">
    <property type="entry name" value="A1pp"/>
    <property type="match status" value="1"/>
</dbReference>
<dbReference type="InterPro" id="IPR043472">
    <property type="entry name" value="Macro_dom-like"/>
</dbReference>
<dbReference type="Gene3D" id="3.40.220.10">
    <property type="entry name" value="Leucine Aminopeptidase, subunit E, domain 1"/>
    <property type="match status" value="1"/>
</dbReference>
<dbReference type="EMBL" id="JAQIZZ010000006">
    <property type="protein sequence ID" value="KAJ5538723.1"/>
    <property type="molecule type" value="Genomic_DNA"/>
</dbReference>
<dbReference type="SUPFAM" id="SSF52949">
    <property type="entry name" value="Macro domain-like"/>
    <property type="match status" value="1"/>
</dbReference>
<comment type="caution">
    <text evidence="3">The sequence shown here is derived from an EMBL/GenBank/DDBJ whole genome shotgun (WGS) entry which is preliminary data.</text>
</comment>
<name>A0AAD6GDE5_9EURO</name>
<accession>A0AAD6GDE5</accession>
<dbReference type="PANTHER" id="PTHR11106:SF27">
    <property type="entry name" value="MACRO DOMAIN-CONTAINING PROTEIN"/>
    <property type="match status" value="1"/>
</dbReference>
<protein>
    <submittedName>
        <fullName evidence="3">ADP-ribose glycohydrolase MACROD2</fullName>
    </submittedName>
</protein>
<dbReference type="Pfam" id="PF01661">
    <property type="entry name" value="Macro"/>
    <property type="match status" value="1"/>
</dbReference>
<sequence length="247" mass="27125">MTSSLLTLAEIPVLSQLYRRGILSKTTPLRTEDSTQSDNGNDATTFTPRKPMQSLNDMVSVLQADITKLKVDGIVNAANRALEGGSGVNGVIQRVAGPQLLQDCQKLGGCETGDAKCTLAYDLPCERVIHTVGPVYGMEYRRDPQGPETLLRSCYRRCLEVAVDRGIRSIAFSCISTGIYGYPNREAAIAAADEVRNFLETSQDAPKIDRVIFCLFQDVDVKIYNQILPHVFPPTDDDLKHSNGDQD</sequence>
<evidence type="ECO:0000256" key="1">
    <source>
        <dbReference type="SAM" id="MobiDB-lite"/>
    </source>
</evidence>
<proteinExistence type="predicted"/>
<dbReference type="Proteomes" id="UP001220324">
    <property type="component" value="Unassembled WGS sequence"/>
</dbReference>
<feature type="region of interest" description="Disordered" evidence="1">
    <location>
        <begin position="28"/>
        <end position="50"/>
    </location>
</feature>
<organism evidence="3 4">
    <name type="scientific">Penicillium frequentans</name>
    <dbReference type="NCBI Taxonomy" id="3151616"/>
    <lineage>
        <taxon>Eukaryota</taxon>
        <taxon>Fungi</taxon>
        <taxon>Dikarya</taxon>
        <taxon>Ascomycota</taxon>
        <taxon>Pezizomycotina</taxon>
        <taxon>Eurotiomycetes</taxon>
        <taxon>Eurotiomycetidae</taxon>
        <taxon>Eurotiales</taxon>
        <taxon>Aspergillaceae</taxon>
        <taxon>Penicillium</taxon>
    </lineage>
</organism>
<dbReference type="CDD" id="cd02908">
    <property type="entry name" value="Macro_OAADPr_deacetylase"/>
    <property type="match status" value="1"/>
</dbReference>
<dbReference type="PANTHER" id="PTHR11106">
    <property type="entry name" value="GANGLIOSIDE INDUCED DIFFERENTIATION ASSOCIATED PROTEIN 2-RELATED"/>
    <property type="match status" value="1"/>
</dbReference>